<accession>A0A3L6RWQ5</accession>
<keyword evidence="2" id="KW-0479">Metal-binding</keyword>
<reference evidence="6" key="1">
    <citation type="journal article" date="2019" name="Nat. Commun.">
        <title>The genome of broomcorn millet.</title>
        <authorList>
            <person name="Zou C."/>
            <person name="Miki D."/>
            <person name="Li D."/>
            <person name="Tang Q."/>
            <person name="Xiao L."/>
            <person name="Rajput S."/>
            <person name="Deng P."/>
            <person name="Jia W."/>
            <person name="Huang R."/>
            <person name="Zhang M."/>
            <person name="Sun Y."/>
            <person name="Hu J."/>
            <person name="Fu X."/>
            <person name="Schnable P.S."/>
            <person name="Li F."/>
            <person name="Zhang H."/>
            <person name="Feng B."/>
            <person name="Zhu X."/>
            <person name="Liu R."/>
            <person name="Schnable J.C."/>
            <person name="Zhu J.-K."/>
            <person name="Zhang H."/>
        </authorList>
    </citation>
    <scope>NUCLEOTIDE SEQUENCE [LARGE SCALE GENOMIC DNA]</scope>
</reference>
<evidence type="ECO:0000256" key="2">
    <source>
        <dbReference type="RuleBase" id="RU367018"/>
    </source>
</evidence>
<comment type="function">
    <text evidence="2">Putative transcription activator involved in regulating light control of development.</text>
</comment>
<comment type="similarity">
    <text evidence="2">Belongs to the FHY3/FAR1 family.</text>
</comment>
<name>A0A3L6RWQ5_PANMI</name>
<evidence type="ECO:0000313" key="5">
    <source>
        <dbReference type="EMBL" id="RLN11387.1"/>
    </source>
</evidence>
<keyword evidence="1 2" id="KW-0863">Zinc-finger</keyword>
<keyword evidence="2" id="KW-0539">Nucleus</keyword>
<proteinExistence type="inferred from homology"/>
<dbReference type="GO" id="GO:0006355">
    <property type="term" value="P:regulation of DNA-templated transcription"/>
    <property type="evidence" value="ECO:0007669"/>
    <property type="project" value="UniProtKB-UniRule"/>
</dbReference>
<dbReference type="Pfam" id="PF04434">
    <property type="entry name" value="SWIM"/>
    <property type="match status" value="1"/>
</dbReference>
<keyword evidence="6" id="KW-1185">Reference proteome</keyword>
<dbReference type="InterPro" id="IPR031052">
    <property type="entry name" value="FHY3/FAR1"/>
</dbReference>
<dbReference type="PANTHER" id="PTHR31669">
    <property type="entry name" value="PROTEIN FAR1-RELATED SEQUENCE 10-RELATED"/>
    <property type="match status" value="1"/>
</dbReference>
<feature type="region of interest" description="Disordered" evidence="3">
    <location>
        <begin position="67"/>
        <end position="101"/>
    </location>
</feature>
<evidence type="ECO:0000259" key="4">
    <source>
        <dbReference type="PROSITE" id="PS50966"/>
    </source>
</evidence>
<dbReference type="PANTHER" id="PTHR31669:SF307">
    <property type="entry name" value="PROTEIN FAR1-RELATED SEQUENCE"/>
    <property type="match status" value="1"/>
</dbReference>
<protein>
    <recommendedName>
        <fullName evidence="2">Protein FAR1-RELATED SEQUENCE</fullName>
    </recommendedName>
</protein>
<dbReference type="AlphaFoldDB" id="A0A3L6RWQ5"/>
<keyword evidence="2" id="KW-0862">Zinc</keyword>
<feature type="domain" description="SWIM-type" evidence="4">
    <location>
        <begin position="288"/>
        <end position="326"/>
    </location>
</feature>
<dbReference type="STRING" id="4540.A0A3L6RWQ5"/>
<dbReference type="GO" id="GO:0005634">
    <property type="term" value="C:nucleus"/>
    <property type="evidence" value="ECO:0007669"/>
    <property type="project" value="UniProtKB-SubCell"/>
</dbReference>
<organism evidence="5 6">
    <name type="scientific">Panicum miliaceum</name>
    <name type="common">Proso millet</name>
    <name type="synonym">Broomcorn millet</name>
    <dbReference type="NCBI Taxonomy" id="4540"/>
    <lineage>
        <taxon>Eukaryota</taxon>
        <taxon>Viridiplantae</taxon>
        <taxon>Streptophyta</taxon>
        <taxon>Embryophyta</taxon>
        <taxon>Tracheophyta</taxon>
        <taxon>Spermatophyta</taxon>
        <taxon>Magnoliopsida</taxon>
        <taxon>Liliopsida</taxon>
        <taxon>Poales</taxon>
        <taxon>Poaceae</taxon>
        <taxon>PACMAD clade</taxon>
        <taxon>Panicoideae</taxon>
        <taxon>Panicodae</taxon>
        <taxon>Paniceae</taxon>
        <taxon>Panicinae</taxon>
        <taxon>Panicum</taxon>
        <taxon>Panicum sect. Panicum</taxon>
    </lineage>
</organism>
<gene>
    <name evidence="5" type="ORF">C2845_PM09G08740</name>
</gene>
<dbReference type="InterPro" id="IPR007527">
    <property type="entry name" value="Znf_SWIM"/>
</dbReference>
<comment type="caution">
    <text evidence="5">The sequence shown here is derived from an EMBL/GenBank/DDBJ whole genome shotgun (WGS) entry which is preliminary data.</text>
</comment>
<evidence type="ECO:0000256" key="1">
    <source>
        <dbReference type="PROSITE-ProRule" id="PRU00325"/>
    </source>
</evidence>
<comment type="subcellular location">
    <subcellularLocation>
        <location evidence="2">Nucleus</location>
    </subcellularLocation>
</comment>
<evidence type="ECO:0000313" key="6">
    <source>
        <dbReference type="Proteomes" id="UP000275267"/>
    </source>
</evidence>
<dbReference type="EMBL" id="PQIB02000006">
    <property type="protein sequence ID" value="RLN11387.1"/>
    <property type="molecule type" value="Genomic_DNA"/>
</dbReference>
<dbReference type="Proteomes" id="UP000275267">
    <property type="component" value="Unassembled WGS sequence"/>
</dbReference>
<sequence>MGMEYMEMVYDSSAYEAAVTAHPVMNVLYQNHNKKNLQEADLEQFDWDKLLTTGILVRVGDQAPTVDQDVGSGVTQTSGDNSGKDVTNNSSEHTIPGGWKKRSELGPIYRENAAFRDEFHKVITEMLTVSEFKNGWSMLVKKYGLKKHPFMVKSYDKRKKWAKCYSKGKFCAGMASTQRSESANNMLKKVVPRNSSMNRFVENLNKLLYTRYAEEQTAEHDTKQNVRVTKRVWPVERHAMEIYISKVYEIFSKEMDKSYSYVVSGDEGFGEFTVRHVRPDIVERYRRSEFKVNSVENGLQYHCDCGMYEHVGLLCCHVLRTLTFTMISLGYTENNRWTRHARDLIPSELRDHNYSARTDCDKLLQQSRLYGKALEVARIGNHDFGSYEIGMKHLHLALEEISKYIEDQQNGVPAQGRSNGIAIIDENQSNSESESMSANRFGASGSCAAMSGDEVMRIKAPPRPQTTGRPRTNRYLSLSDRIDMRKKYTKRNGDVKSTKITRHCRNFKKAGDDRRTCTVKKVNDTIDPIDEGYEEDSESE</sequence>
<dbReference type="PROSITE" id="PS50966">
    <property type="entry name" value="ZF_SWIM"/>
    <property type="match status" value="1"/>
</dbReference>
<feature type="compositionally biased region" description="Polar residues" evidence="3">
    <location>
        <begin position="73"/>
        <end position="93"/>
    </location>
</feature>
<dbReference type="OrthoDB" id="682414at2759"/>
<evidence type="ECO:0000256" key="3">
    <source>
        <dbReference type="SAM" id="MobiDB-lite"/>
    </source>
</evidence>
<dbReference type="GO" id="GO:0008270">
    <property type="term" value="F:zinc ion binding"/>
    <property type="evidence" value="ECO:0007669"/>
    <property type="project" value="UniProtKB-UniRule"/>
</dbReference>